<dbReference type="SMART" id="SM00387">
    <property type="entry name" value="HATPase_c"/>
    <property type="match status" value="1"/>
</dbReference>
<evidence type="ECO:0000256" key="5">
    <source>
        <dbReference type="PROSITE-ProRule" id="PRU00169"/>
    </source>
</evidence>
<evidence type="ECO:0000259" key="10">
    <source>
        <dbReference type="PROSITE" id="PS50112"/>
    </source>
</evidence>
<dbReference type="SUPFAM" id="SSF55874">
    <property type="entry name" value="ATPase domain of HSP90 chaperone/DNA topoisomerase II/histidine kinase"/>
    <property type="match status" value="1"/>
</dbReference>
<gene>
    <name evidence="12" type="ORF">ALO55_05413</name>
</gene>
<dbReference type="Gene3D" id="3.30.565.10">
    <property type="entry name" value="Histidine kinase-like ATPase, C-terminal domain"/>
    <property type="match status" value="1"/>
</dbReference>
<dbReference type="SUPFAM" id="SSF47384">
    <property type="entry name" value="Homodimeric domain of signal transducing histidine kinase"/>
    <property type="match status" value="1"/>
</dbReference>
<evidence type="ECO:0000256" key="6">
    <source>
        <dbReference type="SAM" id="Coils"/>
    </source>
</evidence>
<dbReference type="Gene3D" id="1.10.287.130">
    <property type="match status" value="1"/>
</dbReference>
<dbReference type="Pfam" id="PF00512">
    <property type="entry name" value="HisKA"/>
    <property type="match status" value="1"/>
</dbReference>
<dbReference type="Pfam" id="PF02518">
    <property type="entry name" value="HATPase_c"/>
    <property type="match status" value="1"/>
</dbReference>
<dbReference type="SMART" id="SM00091">
    <property type="entry name" value="PAS"/>
    <property type="match status" value="2"/>
</dbReference>
<dbReference type="SUPFAM" id="SSF55785">
    <property type="entry name" value="PYP-like sensor domain (PAS domain)"/>
    <property type="match status" value="2"/>
</dbReference>
<dbReference type="PROSITE" id="PS50113">
    <property type="entry name" value="PAC"/>
    <property type="match status" value="2"/>
</dbReference>
<evidence type="ECO:0000256" key="1">
    <source>
        <dbReference type="ARBA" id="ARBA00000085"/>
    </source>
</evidence>
<dbReference type="SUPFAM" id="SSF52172">
    <property type="entry name" value="CheY-like"/>
    <property type="match status" value="1"/>
</dbReference>
<evidence type="ECO:0000259" key="9">
    <source>
        <dbReference type="PROSITE" id="PS50110"/>
    </source>
</evidence>
<dbReference type="InterPro" id="IPR035965">
    <property type="entry name" value="PAS-like_dom_sf"/>
</dbReference>
<proteinExistence type="predicted"/>
<dbReference type="InterPro" id="IPR001789">
    <property type="entry name" value="Sig_transdc_resp-reg_receiver"/>
</dbReference>
<dbReference type="InterPro" id="IPR001610">
    <property type="entry name" value="PAC"/>
</dbReference>
<reference evidence="12 13" key="1">
    <citation type="submission" date="2015-09" db="EMBL/GenBank/DDBJ databases">
        <title>Genome announcement of multiple Pseudomonas syringae strains.</title>
        <authorList>
            <person name="Thakur S."/>
            <person name="Wang P.W."/>
            <person name="Gong Y."/>
            <person name="Weir B.S."/>
            <person name="Guttman D.S."/>
        </authorList>
    </citation>
    <scope>NUCLEOTIDE SEQUENCE [LARGE SCALE GENOMIC DNA]</scope>
    <source>
        <strain evidence="12 13">ICMP2740</strain>
    </source>
</reference>
<dbReference type="InterPro" id="IPR005467">
    <property type="entry name" value="His_kinase_dom"/>
</dbReference>
<keyword evidence="4 12" id="KW-0418">Kinase</keyword>
<dbReference type="CDD" id="cd00130">
    <property type="entry name" value="PAS"/>
    <property type="match status" value="2"/>
</dbReference>
<keyword evidence="3 5" id="KW-0597">Phosphoprotein</keyword>
<dbReference type="Pfam" id="PF08448">
    <property type="entry name" value="PAS_4"/>
    <property type="match status" value="1"/>
</dbReference>
<dbReference type="InterPro" id="IPR003594">
    <property type="entry name" value="HATPase_dom"/>
</dbReference>
<dbReference type="PRINTS" id="PR00344">
    <property type="entry name" value="BCTRLSENSOR"/>
</dbReference>
<accession>A0A0P9XQQ5</accession>
<feature type="region of interest" description="Disordered" evidence="7">
    <location>
        <begin position="1"/>
        <end position="20"/>
    </location>
</feature>
<dbReference type="InterPro" id="IPR036097">
    <property type="entry name" value="HisK_dim/P_sf"/>
</dbReference>
<dbReference type="Gene3D" id="3.30.450.20">
    <property type="entry name" value="PAS domain"/>
    <property type="match status" value="2"/>
</dbReference>
<dbReference type="Proteomes" id="UP000050396">
    <property type="component" value="Unassembled WGS sequence"/>
</dbReference>
<evidence type="ECO:0000256" key="7">
    <source>
        <dbReference type="SAM" id="MobiDB-lite"/>
    </source>
</evidence>
<keyword evidence="4 12" id="KW-0808">Transferase</keyword>
<comment type="caution">
    <text evidence="12">The sequence shown here is derived from an EMBL/GenBank/DDBJ whole genome shotgun (WGS) entry which is preliminary data.</text>
</comment>
<dbReference type="InterPro" id="IPR000700">
    <property type="entry name" value="PAS-assoc_C"/>
</dbReference>
<comment type="catalytic activity">
    <reaction evidence="1">
        <text>ATP + protein L-histidine = ADP + protein N-phospho-L-histidine.</text>
        <dbReference type="EC" id="2.7.13.3"/>
    </reaction>
</comment>
<sequence>MMSNDVSGGMPFAPQPLPPSEQEAVEQLQLALDSGAVVGTWVWDIIADQLTGDERFARTFGLCPKLCAKGLPLELVIASIHPDDSARVDKSIEDALQNSETYRCEYRVLHKDGLYRWVEASGKIERDSRGKPVRSPGVLLDIDSRRIAEDERDRLNELLRIFTAAVPGVVYAKDLEGRMLVANRGTAELIGKPPEFFIGKTDLEFLDDQQQARVLMETDRRIMQNNVSEQIEEQVNLPDGSAATWLSTKAPLLDENGEVIGLIGSSVDVTARKKAEEAVRELNQTLEQRIEQAVFEREQIEDALRHSQKMDAVGQLTGGIAHDFNNLLAGISGSLELITKRLAQGRVGDVDRYVSVAQGAVRRAASLTHRLLAFSRRQNLSPRVTNVNVLIQDMEELIARTVGPEIDIKVVAHDDLWPALIDHAQLESSLLNLCLNARDAMPSGGRIVIETANASIEECTDPDHGIPAGEHLSIRVTDTGMGMSPDTVAKAFEPFFTTKPIGAGTGLGLSMVYGFVRQSGGQIRVESVEGQGTSVVMHLPRHIAENAPRAAEPEITEEPAHHTGETVLIVDDEPSVRMLVAEVITGLGYNCLEAGDAQSGLQILQSDTRIDLLISDIGLPGGMNGREMADAAGDCRPGLPTLFITGYAKTSVLDDCHLRPCTQVLTKPFGLDALAGRVTGLIGADAATRCY</sequence>
<dbReference type="SMART" id="SM00388">
    <property type="entry name" value="HisKA"/>
    <property type="match status" value="1"/>
</dbReference>
<dbReference type="Pfam" id="PF08447">
    <property type="entry name" value="PAS_3"/>
    <property type="match status" value="1"/>
</dbReference>
<feature type="domain" description="Histidine kinase" evidence="8">
    <location>
        <begin position="319"/>
        <end position="543"/>
    </location>
</feature>
<dbReference type="SMART" id="SM00086">
    <property type="entry name" value="PAC"/>
    <property type="match status" value="2"/>
</dbReference>
<name>A0A0P9XQQ5_PSESH</name>
<feature type="domain" description="PAS" evidence="10">
    <location>
        <begin position="151"/>
        <end position="226"/>
    </location>
</feature>
<dbReference type="PROSITE" id="PS50110">
    <property type="entry name" value="RESPONSE_REGULATORY"/>
    <property type="match status" value="1"/>
</dbReference>
<dbReference type="SMART" id="SM00448">
    <property type="entry name" value="REC"/>
    <property type="match status" value="1"/>
</dbReference>
<organism evidence="12 13">
    <name type="scientific">Pseudomonas savastanoi pv. phaseolicola</name>
    <name type="common">Pseudomonas syringae pv. phaseolicola</name>
    <dbReference type="NCBI Taxonomy" id="319"/>
    <lineage>
        <taxon>Bacteria</taxon>
        <taxon>Pseudomonadati</taxon>
        <taxon>Pseudomonadota</taxon>
        <taxon>Gammaproteobacteria</taxon>
        <taxon>Pseudomonadales</taxon>
        <taxon>Pseudomonadaceae</taxon>
        <taxon>Pseudomonas</taxon>
    </lineage>
</organism>
<dbReference type="InterPro" id="IPR000014">
    <property type="entry name" value="PAS"/>
</dbReference>
<dbReference type="InterPro" id="IPR036890">
    <property type="entry name" value="HATPase_C_sf"/>
</dbReference>
<feature type="domain" description="Response regulatory" evidence="9">
    <location>
        <begin position="566"/>
        <end position="682"/>
    </location>
</feature>
<dbReference type="Pfam" id="PF00072">
    <property type="entry name" value="Response_reg"/>
    <property type="match status" value="1"/>
</dbReference>
<feature type="modified residue" description="4-aspartylphosphate" evidence="5">
    <location>
        <position position="616"/>
    </location>
</feature>
<evidence type="ECO:0000259" key="11">
    <source>
        <dbReference type="PROSITE" id="PS50113"/>
    </source>
</evidence>
<dbReference type="InterPro" id="IPR004358">
    <property type="entry name" value="Sig_transdc_His_kin-like_C"/>
</dbReference>
<feature type="domain" description="PAC" evidence="11">
    <location>
        <begin position="229"/>
        <end position="281"/>
    </location>
</feature>
<feature type="domain" description="PAC" evidence="11">
    <location>
        <begin position="102"/>
        <end position="154"/>
    </location>
</feature>
<dbReference type="PROSITE" id="PS50109">
    <property type="entry name" value="HIS_KIN"/>
    <property type="match status" value="1"/>
</dbReference>
<dbReference type="AlphaFoldDB" id="A0A0P9XQQ5"/>
<dbReference type="Gene3D" id="3.40.50.2300">
    <property type="match status" value="1"/>
</dbReference>
<keyword evidence="6" id="KW-0175">Coiled coil</keyword>
<dbReference type="GO" id="GO:0000155">
    <property type="term" value="F:phosphorelay sensor kinase activity"/>
    <property type="evidence" value="ECO:0007669"/>
    <property type="project" value="InterPro"/>
</dbReference>
<evidence type="ECO:0000313" key="12">
    <source>
        <dbReference type="EMBL" id="KPY20053.1"/>
    </source>
</evidence>
<protein>
    <recommendedName>
        <fullName evidence="2">histidine kinase</fullName>
        <ecNumber evidence="2">2.7.13.3</ecNumber>
    </recommendedName>
</protein>
<evidence type="ECO:0000256" key="3">
    <source>
        <dbReference type="ARBA" id="ARBA00022553"/>
    </source>
</evidence>
<dbReference type="NCBIfam" id="TIGR00229">
    <property type="entry name" value="sensory_box"/>
    <property type="match status" value="2"/>
</dbReference>
<dbReference type="InterPro" id="IPR013656">
    <property type="entry name" value="PAS_4"/>
</dbReference>
<dbReference type="PANTHER" id="PTHR43065">
    <property type="entry name" value="SENSOR HISTIDINE KINASE"/>
    <property type="match status" value="1"/>
</dbReference>
<evidence type="ECO:0000256" key="4">
    <source>
        <dbReference type="ARBA" id="ARBA00022777"/>
    </source>
</evidence>
<dbReference type="InterPro" id="IPR011006">
    <property type="entry name" value="CheY-like_superfamily"/>
</dbReference>
<dbReference type="InterPro" id="IPR003661">
    <property type="entry name" value="HisK_dim/P_dom"/>
</dbReference>
<dbReference type="InterPro" id="IPR013655">
    <property type="entry name" value="PAS_fold_3"/>
</dbReference>
<evidence type="ECO:0000313" key="13">
    <source>
        <dbReference type="Proteomes" id="UP000050396"/>
    </source>
</evidence>
<dbReference type="PROSITE" id="PS50112">
    <property type="entry name" value="PAS"/>
    <property type="match status" value="1"/>
</dbReference>
<evidence type="ECO:0000259" key="8">
    <source>
        <dbReference type="PROSITE" id="PS50109"/>
    </source>
</evidence>
<dbReference type="PANTHER" id="PTHR43065:SF42">
    <property type="entry name" value="TWO-COMPONENT SENSOR PPRA"/>
    <property type="match status" value="1"/>
</dbReference>
<evidence type="ECO:0000256" key="2">
    <source>
        <dbReference type="ARBA" id="ARBA00012438"/>
    </source>
</evidence>
<dbReference type="CDD" id="cd00082">
    <property type="entry name" value="HisKA"/>
    <property type="match status" value="1"/>
</dbReference>
<dbReference type="EC" id="2.7.13.3" evidence="2"/>
<feature type="coiled-coil region" evidence="6">
    <location>
        <begin position="272"/>
        <end position="303"/>
    </location>
</feature>
<dbReference type="EMBL" id="LJQZ01000067">
    <property type="protein sequence ID" value="KPY20053.1"/>
    <property type="molecule type" value="Genomic_DNA"/>
</dbReference>